<keyword evidence="3" id="KW-0812">Transmembrane</keyword>
<proteinExistence type="inferred from homology"/>
<gene>
    <name evidence="8" type="ORF">DB88DRAFT_528843</name>
</gene>
<dbReference type="EMBL" id="JAODAN010000006">
    <property type="protein sequence ID" value="KAK1923756.1"/>
    <property type="molecule type" value="Genomic_DNA"/>
</dbReference>
<dbReference type="AlphaFoldDB" id="A0AAD9FPJ4"/>
<evidence type="ECO:0000256" key="6">
    <source>
        <dbReference type="RuleBase" id="RU362006"/>
    </source>
</evidence>
<evidence type="ECO:0000256" key="1">
    <source>
        <dbReference type="ARBA" id="ARBA00004141"/>
    </source>
</evidence>
<evidence type="ECO:0000256" key="5">
    <source>
        <dbReference type="ARBA" id="ARBA00023136"/>
    </source>
</evidence>
<dbReference type="GO" id="GO:0016020">
    <property type="term" value="C:membrane"/>
    <property type="evidence" value="ECO:0007669"/>
    <property type="project" value="UniProtKB-SubCell"/>
</dbReference>
<evidence type="ECO:0000256" key="2">
    <source>
        <dbReference type="ARBA" id="ARBA00008573"/>
    </source>
</evidence>
<dbReference type="Proteomes" id="UP001182556">
    <property type="component" value="Unassembled WGS sequence"/>
</dbReference>
<sequence length="372" mass="40625">MSPISMAARFLTNVCCFLYPAYRGYKIMEAEQTAENVRAAYALATYWSVVGVWLTIESIVGWTFTWCGQGGLIGGPMKYEEKLTRRIPFYSVFRFFVFLYLSIPQTEGAVYIFDNYIGPTFHEHEKDIDAFVASFRGRATTALTNGLGWIWDTIRTQLTGAVPANVQDASAPGYDLHQQYPVSMTQPPSFQDPASGAAQYLLGFVSKYAGQYTPVVMAALSSAANAARGTTQPARSRDPSDPAIASQVPETMSMPIPRPNVESDPNLRSRTFLQAQNYPSGPPASGISSSRSGRNVPPSAGSLSQRSSQESVHSRASGNGEGSRVEMSSSYEQIQRDEALDAPTGEQVRPGDGKRQSSWFGGWSSPEKQKAE</sequence>
<evidence type="ECO:0000313" key="9">
    <source>
        <dbReference type="Proteomes" id="UP001182556"/>
    </source>
</evidence>
<feature type="compositionally biased region" description="Low complexity" evidence="7">
    <location>
        <begin position="283"/>
        <end position="293"/>
    </location>
</feature>
<comment type="similarity">
    <text evidence="2 6">Belongs to the DP1 family.</text>
</comment>
<evidence type="ECO:0000256" key="7">
    <source>
        <dbReference type="SAM" id="MobiDB-lite"/>
    </source>
</evidence>
<organism evidence="8 9">
    <name type="scientific">Papiliotrema laurentii</name>
    <name type="common">Cryptococcus laurentii</name>
    <dbReference type="NCBI Taxonomy" id="5418"/>
    <lineage>
        <taxon>Eukaryota</taxon>
        <taxon>Fungi</taxon>
        <taxon>Dikarya</taxon>
        <taxon>Basidiomycota</taxon>
        <taxon>Agaricomycotina</taxon>
        <taxon>Tremellomycetes</taxon>
        <taxon>Tremellales</taxon>
        <taxon>Rhynchogastremaceae</taxon>
        <taxon>Papiliotrema</taxon>
    </lineage>
</organism>
<feature type="compositionally biased region" description="Polar residues" evidence="7">
    <location>
        <begin position="301"/>
        <end position="317"/>
    </location>
</feature>
<evidence type="ECO:0000313" key="8">
    <source>
        <dbReference type="EMBL" id="KAK1923756.1"/>
    </source>
</evidence>
<name>A0AAD9FPJ4_PAPLA</name>
<keyword evidence="9" id="KW-1185">Reference proteome</keyword>
<reference evidence="8" key="1">
    <citation type="submission" date="2023-02" db="EMBL/GenBank/DDBJ databases">
        <title>Identification and recombinant expression of a fungal hydrolase from Papiliotrema laurentii that hydrolyzes apple cutin and clears colloidal polyester polyurethane.</title>
        <authorList>
            <consortium name="DOE Joint Genome Institute"/>
            <person name="Roman V.A."/>
            <person name="Bojanowski C."/>
            <person name="Crable B.R."/>
            <person name="Wagner D.N."/>
            <person name="Hung C.S."/>
            <person name="Nadeau L.J."/>
            <person name="Schratz L."/>
            <person name="Haridas S."/>
            <person name="Pangilinan J."/>
            <person name="Lipzen A."/>
            <person name="Na H."/>
            <person name="Yan M."/>
            <person name="Ng V."/>
            <person name="Grigoriev I.V."/>
            <person name="Spatafora J.W."/>
            <person name="Barlow D."/>
            <person name="Biffinger J."/>
            <person name="Kelley-Loughnane N."/>
            <person name="Varaljay V.A."/>
            <person name="Crookes-Goodson W.J."/>
        </authorList>
    </citation>
    <scope>NUCLEOTIDE SEQUENCE</scope>
    <source>
        <strain evidence="8">5307AH</strain>
    </source>
</reference>
<evidence type="ECO:0000256" key="4">
    <source>
        <dbReference type="ARBA" id="ARBA00022989"/>
    </source>
</evidence>
<dbReference type="PANTHER" id="PTHR12300:SF161">
    <property type="entry name" value="RECEPTOR EXPRESSION-ENHANCING PROTEIN"/>
    <property type="match status" value="1"/>
</dbReference>
<keyword evidence="4" id="KW-1133">Transmembrane helix</keyword>
<comment type="subcellular location">
    <subcellularLocation>
        <location evidence="1 6">Membrane</location>
        <topology evidence="1 6">Multi-pass membrane protein</topology>
    </subcellularLocation>
</comment>
<feature type="compositionally biased region" description="Polar residues" evidence="7">
    <location>
        <begin position="266"/>
        <end position="278"/>
    </location>
</feature>
<accession>A0AAD9FPJ4</accession>
<keyword evidence="5" id="KW-0472">Membrane</keyword>
<feature type="region of interest" description="Disordered" evidence="7">
    <location>
        <begin position="229"/>
        <end position="372"/>
    </location>
</feature>
<dbReference type="InterPro" id="IPR004345">
    <property type="entry name" value="TB2_DP1_HVA22"/>
</dbReference>
<protein>
    <recommendedName>
        <fullName evidence="6">Protein YOP1</fullName>
    </recommendedName>
</protein>
<dbReference type="PANTHER" id="PTHR12300">
    <property type="entry name" value="HVA22-LIKE PROTEINS"/>
    <property type="match status" value="1"/>
</dbReference>
<comment type="caution">
    <text evidence="8">The sequence shown here is derived from an EMBL/GenBank/DDBJ whole genome shotgun (WGS) entry which is preliminary data.</text>
</comment>
<dbReference type="Pfam" id="PF03134">
    <property type="entry name" value="TB2_DP1_HVA22"/>
    <property type="match status" value="1"/>
</dbReference>
<evidence type="ECO:0000256" key="3">
    <source>
        <dbReference type="ARBA" id="ARBA00022692"/>
    </source>
</evidence>